<dbReference type="Proteomes" id="UP000011688">
    <property type="component" value="Unassembled WGS sequence"/>
</dbReference>
<comment type="caution">
    <text evidence="1">The sequence shown here is derived from an EMBL/GenBank/DDBJ whole genome shotgun (WGS) entry which is preliminary data.</text>
</comment>
<sequence length="29" mass="3248">MARVDRLRVYPIKGLDGIDLERAEFVTGG</sequence>
<organism evidence="1 2">
    <name type="scientific">Natronococcus amylolyticus DSM 10524</name>
    <dbReference type="NCBI Taxonomy" id="1227497"/>
    <lineage>
        <taxon>Archaea</taxon>
        <taxon>Methanobacteriati</taxon>
        <taxon>Methanobacteriota</taxon>
        <taxon>Stenosarchaea group</taxon>
        <taxon>Halobacteria</taxon>
        <taxon>Halobacteriales</taxon>
        <taxon>Natrialbaceae</taxon>
        <taxon>Natronococcus</taxon>
    </lineage>
</organism>
<protein>
    <submittedName>
        <fullName evidence="1">Uncharacterized protein</fullName>
    </submittedName>
</protein>
<proteinExistence type="predicted"/>
<reference evidence="1 2" key="1">
    <citation type="journal article" date="2014" name="PLoS Genet.">
        <title>Phylogenetically driven sequencing of extremely halophilic archaea reveals strategies for static and dynamic osmo-response.</title>
        <authorList>
            <person name="Becker E.A."/>
            <person name="Seitzer P.M."/>
            <person name="Tritt A."/>
            <person name="Larsen D."/>
            <person name="Krusor M."/>
            <person name="Yao A.I."/>
            <person name="Wu D."/>
            <person name="Madern D."/>
            <person name="Eisen J.A."/>
            <person name="Darling A.E."/>
            <person name="Facciotti M.T."/>
        </authorList>
    </citation>
    <scope>NUCLEOTIDE SEQUENCE [LARGE SCALE GENOMIC DNA]</scope>
    <source>
        <strain evidence="1 2">DSM 10524</strain>
    </source>
</reference>
<gene>
    <name evidence="1" type="ORF">C491_21975</name>
</gene>
<dbReference type="EMBL" id="AOIB01000044">
    <property type="protein sequence ID" value="ELY53136.1"/>
    <property type="molecule type" value="Genomic_DNA"/>
</dbReference>
<evidence type="ECO:0000313" key="2">
    <source>
        <dbReference type="Proteomes" id="UP000011688"/>
    </source>
</evidence>
<accession>L9WVC9</accession>
<keyword evidence="2" id="KW-1185">Reference proteome</keyword>
<dbReference type="AlphaFoldDB" id="L9WVC9"/>
<name>L9WVC9_9EURY</name>
<evidence type="ECO:0000313" key="1">
    <source>
        <dbReference type="EMBL" id="ELY53136.1"/>
    </source>
</evidence>
<feature type="non-terminal residue" evidence="1">
    <location>
        <position position="29"/>
    </location>
</feature>